<accession>A0A840F291</accession>
<dbReference type="SUPFAM" id="SSF47413">
    <property type="entry name" value="lambda repressor-like DNA-binding domains"/>
    <property type="match status" value="1"/>
</dbReference>
<dbReference type="InterPro" id="IPR010982">
    <property type="entry name" value="Lambda_DNA-bd_dom_sf"/>
</dbReference>
<reference evidence="2 3" key="1">
    <citation type="submission" date="2020-08" db="EMBL/GenBank/DDBJ databases">
        <title>Sequencing the genomes of 1000 actinobacteria strains.</title>
        <authorList>
            <person name="Klenk H.-P."/>
        </authorList>
    </citation>
    <scope>NUCLEOTIDE SEQUENCE [LARGE SCALE GENOMIC DNA]</scope>
    <source>
        <strain evidence="2 3">DSM 45298</strain>
    </source>
</reference>
<dbReference type="GO" id="GO:0003677">
    <property type="term" value="F:DNA binding"/>
    <property type="evidence" value="ECO:0007669"/>
    <property type="project" value="InterPro"/>
</dbReference>
<evidence type="ECO:0000313" key="2">
    <source>
        <dbReference type="EMBL" id="MBB4135509.1"/>
    </source>
</evidence>
<protein>
    <submittedName>
        <fullName evidence="2">Transcriptional regulator with XRE-family HTH domain</fullName>
    </submittedName>
</protein>
<gene>
    <name evidence="2" type="ORF">BKA16_002061</name>
</gene>
<proteinExistence type="predicted"/>
<name>A0A840F291_9ACTN</name>
<comment type="caution">
    <text evidence="2">The sequence shown here is derived from an EMBL/GenBank/DDBJ whole genome shotgun (WGS) entry which is preliminary data.</text>
</comment>
<dbReference type="CDD" id="cd00093">
    <property type="entry name" value="HTH_XRE"/>
    <property type="match status" value="1"/>
</dbReference>
<organism evidence="2 3">
    <name type="scientific">Gordonia humi</name>
    <dbReference type="NCBI Taxonomy" id="686429"/>
    <lineage>
        <taxon>Bacteria</taxon>
        <taxon>Bacillati</taxon>
        <taxon>Actinomycetota</taxon>
        <taxon>Actinomycetes</taxon>
        <taxon>Mycobacteriales</taxon>
        <taxon>Gordoniaceae</taxon>
        <taxon>Gordonia</taxon>
    </lineage>
</organism>
<evidence type="ECO:0000259" key="1">
    <source>
        <dbReference type="PROSITE" id="PS50943"/>
    </source>
</evidence>
<feature type="domain" description="HTH cro/C1-type" evidence="1">
    <location>
        <begin position="22"/>
        <end position="83"/>
    </location>
</feature>
<keyword evidence="3" id="KW-1185">Reference proteome</keyword>
<evidence type="ECO:0000313" key="3">
    <source>
        <dbReference type="Proteomes" id="UP000551501"/>
    </source>
</evidence>
<dbReference type="Proteomes" id="UP000551501">
    <property type="component" value="Unassembled WGS sequence"/>
</dbReference>
<dbReference type="PROSITE" id="PS50943">
    <property type="entry name" value="HTH_CROC1"/>
    <property type="match status" value="1"/>
</dbReference>
<dbReference type="EMBL" id="JACIFP010000001">
    <property type="protein sequence ID" value="MBB4135509.1"/>
    <property type="molecule type" value="Genomic_DNA"/>
</dbReference>
<dbReference type="RefSeq" id="WP_343067359.1">
    <property type="nucleotide sequence ID" value="NZ_BAABHL010000065.1"/>
</dbReference>
<dbReference type="InterPro" id="IPR001387">
    <property type="entry name" value="Cro/C1-type_HTH"/>
</dbReference>
<sequence>MDETRWEPLEWGTYAHSLGHRLVVIRKIRKYSQEDLAERAGLHRNQISNLERGTGNGGLRVSDPVLSTVYRLARALDVPPAYLLPDLRSPVALRSAEQTSRIELSAVEVQLRDLLERQFGDGA</sequence>
<dbReference type="SMART" id="SM00530">
    <property type="entry name" value="HTH_XRE"/>
    <property type="match status" value="1"/>
</dbReference>
<dbReference type="AlphaFoldDB" id="A0A840F291"/>
<dbReference type="Pfam" id="PF12844">
    <property type="entry name" value="HTH_19"/>
    <property type="match status" value="1"/>
</dbReference>
<dbReference type="Gene3D" id="1.10.260.40">
    <property type="entry name" value="lambda repressor-like DNA-binding domains"/>
    <property type="match status" value="1"/>
</dbReference>